<evidence type="ECO:0000256" key="4">
    <source>
        <dbReference type="SAM" id="SignalP"/>
    </source>
</evidence>
<organism evidence="5 6">
    <name type="scientific">Linnemannia hyalina</name>
    <dbReference type="NCBI Taxonomy" id="64524"/>
    <lineage>
        <taxon>Eukaryota</taxon>
        <taxon>Fungi</taxon>
        <taxon>Fungi incertae sedis</taxon>
        <taxon>Mucoromycota</taxon>
        <taxon>Mortierellomycotina</taxon>
        <taxon>Mortierellomycetes</taxon>
        <taxon>Mortierellales</taxon>
        <taxon>Mortierellaceae</taxon>
        <taxon>Linnemannia</taxon>
    </lineage>
</organism>
<evidence type="ECO:0000313" key="5">
    <source>
        <dbReference type="EMBL" id="KAG9067924.1"/>
    </source>
</evidence>
<dbReference type="OrthoDB" id="282973at2759"/>
<keyword evidence="1" id="KW-0378">Hydrolase</keyword>
<feature type="compositionally biased region" description="Polar residues" evidence="3">
    <location>
        <begin position="401"/>
        <end position="411"/>
    </location>
</feature>
<sequence length="420" mass="45583">MRFNLSTVILSLFIASSVIAAPAPGPNASELAKRSWLGDKMTEWFQEVKNSFSCGACVTGLVTVKDIAWLKRSWALDGLYTNSPATVTYAAPSWGDYNCDAPPKLATSMLDYVPSVANISFGIMTGDIPHHDAWLETPEKIIPQLKAAFDVMTIIKAKIYPAIGNHETSPLNDAVKSFKNYGSYTLIPDPGLRIVSLNTNFCNTMNFYLYGHTSDLTQNAVSTAWIGPSVTPYTGLNPAFRVYKVDTKSWNAFESLTCVADLDKSASWDATGSSPNRYLEYSARHAYSAYVPIAADQPLSAGWWHNVTNALESNPAAFKQYWSLRGYSANRLPECTHANGCVADIVCDLRASMRSEICNGVVVPLKKRDDDHSHDASAAGADMSPNLLPLSSLASNSSASGDLTPSPGTRSSAKHYPHTT</sequence>
<feature type="region of interest" description="Disordered" evidence="3">
    <location>
        <begin position="368"/>
        <end position="420"/>
    </location>
</feature>
<reference evidence="5" key="1">
    <citation type="submission" date="2021-06" db="EMBL/GenBank/DDBJ databases">
        <title>Genome Sequence of Mortierella hyaline Strain SCG-10, a Cold-Adapted, Nitrate-Reducing Fungus Isolated from Soil in Minnesota, USA.</title>
        <authorList>
            <person name="Aldossari N."/>
        </authorList>
    </citation>
    <scope>NUCLEOTIDE SEQUENCE</scope>
    <source>
        <strain evidence="5">SCG-10</strain>
    </source>
</reference>
<name>A0A9P7XV14_9FUNG</name>
<feature type="signal peptide" evidence="4">
    <location>
        <begin position="1"/>
        <end position="20"/>
    </location>
</feature>
<protein>
    <recommendedName>
        <fullName evidence="7">Sphingomyelin phosphodiesterase</fullName>
    </recommendedName>
</protein>
<feature type="compositionally biased region" description="Low complexity" evidence="3">
    <location>
        <begin position="376"/>
        <end position="400"/>
    </location>
</feature>
<keyword evidence="6" id="KW-1185">Reference proteome</keyword>
<dbReference type="GO" id="GO:0005615">
    <property type="term" value="C:extracellular space"/>
    <property type="evidence" value="ECO:0007669"/>
    <property type="project" value="TreeGrafter"/>
</dbReference>
<dbReference type="PANTHER" id="PTHR10340:SF34">
    <property type="entry name" value="SPHINGOMYELIN PHOSPHODIESTERASE"/>
    <property type="match status" value="1"/>
</dbReference>
<dbReference type="GO" id="GO:0008081">
    <property type="term" value="F:phosphoric diester hydrolase activity"/>
    <property type="evidence" value="ECO:0007669"/>
    <property type="project" value="TreeGrafter"/>
</dbReference>
<dbReference type="InterPro" id="IPR029052">
    <property type="entry name" value="Metallo-depent_PP-like"/>
</dbReference>
<gene>
    <name evidence="5" type="ORF">KI688_011515</name>
</gene>
<dbReference type="EMBL" id="JAHRHY010000007">
    <property type="protein sequence ID" value="KAG9067924.1"/>
    <property type="molecule type" value="Genomic_DNA"/>
</dbReference>
<keyword evidence="4" id="KW-0732">Signal</keyword>
<dbReference type="AlphaFoldDB" id="A0A9P7XV14"/>
<evidence type="ECO:0000256" key="2">
    <source>
        <dbReference type="ARBA" id="ARBA00023180"/>
    </source>
</evidence>
<feature type="chain" id="PRO_5040233561" description="Sphingomyelin phosphodiesterase" evidence="4">
    <location>
        <begin position="21"/>
        <end position="420"/>
    </location>
</feature>
<evidence type="ECO:0000313" key="6">
    <source>
        <dbReference type="Proteomes" id="UP000707451"/>
    </source>
</evidence>
<dbReference type="SUPFAM" id="SSF56300">
    <property type="entry name" value="Metallo-dependent phosphatases"/>
    <property type="match status" value="1"/>
</dbReference>
<comment type="caution">
    <text evidence="5">The sequence shown here is derived from an EMBL/GenBank/DDBJ whole genome shotgun (WGS) entry which is preliminary data.</text>
</comment>
<evidence type="ECO:0008006" key="7">
    <source>
        <dbReference type="Google" id="ProtNLM"/>
    </source>
</evidence>
<dbReference type="PANTHER" id="PTHR10340">
    <property type="entry name" value="SPHINGOMYELIN PHOSPHODIESTERASE"/>
    <property type="match status" value="1"/>
</dbReference>
<dbReference type="Proteomes" id="UP000707451">
    <property type="component" value="Unassembled WGS sequence"/>
</dbReference>
<evidence type="ECO:0000256" key="1">
    <source>
        <dbReference type="ARBA" id="ARBA00022801"/>
    </source>
</evidence>
<keyword evidence="2" id="KW-0325">Glycoprotein</keyword>
<proteinExistence type="predicted"/>
<evidence type="ECO:0000256" key="3">
    <source>
        <dbReference type="SAM" id="MobiDB-lite"/>
    </source>
</evidence>
<accession>A0A9P7XV14</accession>